<proteinExistence type="predicted"/>
<evidence type="ECO:0000313" key="2">
    <source>
        <dbReference type="EMBL" id="TKR65405.1"/>
    </source>
</evidence>
<evidence type="ECO:0000313" key="3">
    <source>
        <dbReference type="Proteomes" id="UP000298663"/>
    </source>
</evidence>
<evidence type="ECO:0000256" key="1">
    <source>
        <dbReference type="SAM" id="MobiDB-lite"/>
    </source>
</evidence>
<reference evidence="2 3" key="2">
    <citation type="journal article" date="2019" name="G3 (Bethesda)">
        <title>Hybrid Assembly of the Genome of the Entomopathogenic Nematode Steinernema carpocapsae Identifies the X-Chromosome.</title>
        <authorList>
            <person name="Serra L."/>
            <person name="Macchietto M."/>
            <person name="Macias-Munoz A."/>
            <person name="McGill C.J."/>
            <person name="Rodriguez I.M."/>
            <person name="Rodriguez B."/>
            <person name="Murad R."/>
            <person name="Mortazavi A."/>
        </authorList>
    </citation>
    <scope>NUCLEOTIDE SEQUENCE [LARGE SCALE GENOMIC DNA]</scope>
    <source>
        <strain evidence="2 3">ALL</strain>
    </source>
</reference>
<keyword evidence="3" id="KW-1185">Reference proteome</keyword>
<dbReference type="Proteomes" id="UP000298663">
    <property type="component" value="Unassembled WGS sequence"/>
</dbReference>
<reference evidence="2 3" key="1">
    <citation type="journal article" date="2015" name="Genome Biol.">
        <title>Comparative genomics of Steinernema reveals deeply conserved gene regulatory networks.</title>
        <authorList>
            <person name="Dillman A.R."/>
            <person name="Macchietto M."/>
            <person name="Porter C.F."/>
            <person name="Rogers A."/>
            <person name="Williams B."/>
            <person name="Antoshechkin I."/>
            <person name="Lee M.M."/>
            <person name="Goodwin Z."/>
            <person name="Lu X."/>
            <person name="Lewis E.E."/>
            <person name="Goodrich-Blair H."/>
            <person name="Stock S.P."/>
            <person name="Adams B.J."/>
            <person name="Sternberg P.W."/>
            <person name="Mortazavi A."/>
        </authorList>
    </citation>
    <scope>NUCLEOTIDE SEQUENCE [LARGE SCALE GENOMIC DNA]</scope>
    <source>
        <strain evidence="2 3">ALL</strain>
    </source>
</reference>
<sequence>MSGSAVCQTKNDDDLQVTFKAKMKIFEVQREDGTDERKEEATQDSVNEGRSTPNLVPGDIKILRRPQMSPSPPVQEPAPIIDFGEGEQEKRRQRPDAVYQTVRDRYFDPEMPLEEIVEPAPRPEVKNHLSDVKMRETTPSRPPPLMSQILPLQSVPRTQNAPVRSPTNVALPDLSRPPPPNGTPSRFAPNPGFAQNPKRISLLALPMTPPVYVPGYPNFNGFNPIPPQMVMASMYPRPQVNISVTPPPPNPGYQNVVLPVMPQFAYPPPPRYPVANVGSLPHGGQGYQNNGHLLFPGYDFLASSQQNLSFQPSGQGPYVEPYVDFQKRSPY</sequence>
<feature type="compositionally biased region" description="Polar residues" evidence="1">
    <location>
        <begin position="155"/>
        <end position="168"/>
    </location>
</feature>
<name>A0A4V5ZYX5_STECR</name>
<dbReference type="EMBL" id="AZBU02000009">
    <property type="protein sequence ID" value="TKR65405.1"/>
    <property type="molecule type" value="Genomic_DNA"/>
</dbReference>
<comment type="caution">
    <text evidence="2">The sequence shown here is derived from an EMBL/GenBank/DDBJ whole genome shotgun (WGS) entry which is preliminary data.</text>
</comment>
<gene>
    <name evidence="2" type="ORF">L596_025811</name>
</gene>
<feature type="compositionally biased region" description="Polar residues" evidence="1">
    <location>
        <begin position="43"/>
        <end position="54"/>
    </location>
</feature>
<protein>
    <submittedName>
        <fullName evidence="2">Uncharacterized protein</fullName>
    </submittedName>
</protein>
<feature type="region of interest" description="Disordered" evidence="1">
    <location>
        <begin position="154"/>
        <end position="195"/>
    </location>
</feature>
<dbReference type="AlphaFoldDB" id="A0A4V5ZYX5"/>
<feature type="region of interest" description="Disordered" evidence="1">
    <location>
        <begin position="30"/>
        <end position="97"/>
    </location>
</feature>
<organism evidence="2 3">
    <name type="scientific">Steinernema carpocapsae</name>
    <name type="common">Entomopathogenic nematode</name>
    <dbReference type="NCBI Taxonomy" id="34508"/>
    <lineage>
        <taxon>Eukaryota</taxon>
        <taxon>Metazoa</taxon>
        <taxon>Ecdysozoa</taxon>
        <taxon>Nematoda</taxon>
        <taxon>Chromadorea</taxon>
        <taxon>Rhabditida</taxon>
        <taxon>Tylenchina</taxon>
        <taxon>Panagrolaimomorpha</taxon>
        <taxon>Strongyloidoidea</taxon>
        <taxon>Steinernematidae</taxon>
        <taxon>Steinernema</taxon>
    </lineage>
</organism>
<feature type="compositionally biased region" description="Basic and acidic residues" evidence="1">
    <location>
        <begin position="30"/>
        <end position="41"/>
    </location>
</feature>
<accession>A0A4V5ZYX5</accession>